<dbReference type="PANTHER" id="PTHR31234">
    <property type="entry name" value="LATE EMBRYOGENESIS ABUNDANT (LEA) HYDROXYPROLINE-RICH GLYCOPROTEIN FAMILY"/>
    <property type="match status" value="1"/>
</dbReference>
<feature type="compositionally biased region" description="Low complexity" evidence="5">
    <location>
        <begin position="11"/>
        <end position="23"/>
    </location>
</feature>
<keyword evidence="9" id="KW-1185">Reference proteome</keyword>
<accession>A0A1U8FB36</accession>
<reference evidence="8 9" key="2">
    <citation type="journal article" date="2017" name="Genome Biol.">
        <title>New reference genome sequences of hot pepper reveal the massive evolution of plant disease-resistance genes by retroduplication.</title>
        <authorList>
            <person name="Kim S."/>
            <person name="Park J."/>
            <person name="Yeom S.I."/>
            <person name="Kim Y.M."/>
            <person name="Seo E."/>
            <person name="Kim K.T."/>
            <person name="Kim M.S."/>
            <person name="Lee J.M."/>
            <person name="Cheong K."/>
            <person name="Shin H.S."/>
            <person name="Kim S.B."/>
            <person name="Han K."/>
            <person name="Lee J."/>
            <person name="Park M."/>
            <person name="Lee H.A."/>
            <person name="Lee H.Y."/>
            <person name="Lee Y."/>
            <person name="Oh S."/>
            <person name="Lee J.H."/>
            <person name="Choi E."/>
            <person name="Choi E."/>
            <person name="Lee S.E."/>
            <person name="Jeon J."/>
            <person name="Kim H."/>
            <person name="Choi G."/>
            <person name="Song H."/>
            <person name="Lee J."/>
            <person name="Lee S.C."/>
            <person name="Kwon J.K."/>
            <person name="Lee H.Y."/>
            <person name="Koo N."/>
            <person name="Hong Y."/>
            <person name="Kim R.W."/>
            <person name="Kang W.H."/>
            <person name="Huh J.H."/>
            <person name="Kang B.C."/>
            <person name="Yang T.J."/>
            <person name="Lee Y.H."/>
            <person name="Bennetzen J.L."/>
            <person name="Choi D."/>
        </authorList>
    </citation>
    <scope>NUCLEOTIDE SEQUENCE [LARGE SCALE GENOMIC DNA]</scope>
    <source>
        <strain evidence="9">cv. CM334</strain>
    </source>
</reference>
<sequence>MADRVHPMDIPSSSSNPPSSNNSGEVVSPKQPSFPSPTKPVQPSAGTYVVQVPKDQIYKYPPPENARRYESLIKRKPRRNCCCRCLCFTCSILIVLIVAIGITLGVLYLVYRPEAPKYTISNIAIKHFNVTTSSKISPEFDISVRAENPNNNLGMYYRKGSSVKVVYSGIDLSTGVLPVFYQPANNVTIFQTALKGSNVILGSSVKTALRNEQKKGKVPFRVSIKAPVKIKIGAVKTWEITVKVNCDVTVDALTVKSKLVSKDCDYSVRLW</sequence>
<feature type="region of interest" description="Disordered" evidence="5">
    <location>
        <begin position="1"/>
        <end position="45"/>
    </location>
</feature>
<keyword evidence="2 6" id="KW-0812">Transmembrane</keyword>
<dbReference type="PANTHER" id="PTHR31234:SF72">
    <property type="entry name" value="NDR1_HIN1-LIKE PROTEIN 6"/>
    <property type="match status" value="1"/>
</dbReference>
<dbReference type="InterPro" id="IPR004864">
    <property type="entry name" value="LEA_2"/>
</dbReference>
<protein>
    <recommendedName>
        <fullName evidence="7">Late embryogenesis abundant protein LEA-2 subgroup domain-containing protein</fullName>
    </recommendedName>
</protein>
<evidence type="ECO:0000256" key="5">
    <source>
        <dbReference type="SAM" id="MobiDB-lite"/>
    </source>
</evidence>
<evidence type="ECO:0000313" key="9">
    <source>
        <dbReference type="Proteomes" id="UP000222542"/>
    </source>
</evidence>
<dbReference type="KEGG" id="cann:107852412"/>
<evidence type="ECO:0000256" key="2">
    <source>
        <dbReference type="ARBA" id="ARBA00022692"/>
    </source>
</evidence>
<comment type="caution">
    <text evidence="8">The sequence shown here is derived from an EMBL/GenBank/DDBJ whole genome shotgun (WGS) entry which is preliminary data.</text>
</comment>
<evidence type="ECO:0000256" key="4">
    <source>
        <dbReference type="ARBA" id="ARBA00023136"/>
    </source>
</evidence>
<dbReference type="STRING" id="4072.A0A1U8FB36"/>
<dbReference type="Gramene" id="PHT93963">
    <property type="protein sequence ID" value="PHT93963"/>
    <property type="gene ID" value="T459_01845"/>
</dbReference>
<dbReference type="Proteomes" id="UP000222542">
    <property type="component" value="Unassembled WGS sequence"/>
</dbReference>
<dbReference type="InterPro" id="IPR044839">
    <property type="entry name" value="NDR1-like"/>
</dbReference>
<keyword evidence="4 6" id="KW-0472">Membrane</keyword>
<evidence type="ECO:0000256" key="6">
    <source>
        <dbReference type="SAM" id="Phobius"/>
    </source>
</evidence>
<dbReference type="GO" id="GO:0016020">
    <property type="term" value="C:membrane"/>
    <property type="evidence" value="ECO:0007669"/>
    <property type="project" value="UniProtKB-SubCell"/>
</dbReference>
<name>A0A1U8FB36_CAPAN</name>
<dbReference type="GO" id="GO:0098542">
    <property type="term" value="P:defense response to other organism"/>
    <property type="evidence" value="ECO:0007669"/>
    <property type="project" value="InterPro"/>
</dbReference>
<dbReference type="EMBL" id="AYRZ02000001">
    <property type="protein sequence ID" value="PHT93963.1"/>
    <property type="molecule type" value="Genomic_DNA"/>
</dbReference>
<evidence type="ECO:0000256" key="3">
    <source>
        <dbReference type="ARBA" id="ARBA00022989"/>
    </source>
</evidence>
<reference evidence="8 9" key="1">
    <citation type="journal article" date="2014" name="Nat. Genet.">
        <title>Genome sequence of the hot pepper provides insights into the evolution of pungency in Capsicum species.</title>
        <authorList>
            <person name="Kim S."/>
            <person name="Park M."/>
            <person name="Yeom S.I."/>
            <person name="Kim Y.M."/>
            <person name="Lee J.M."/>
            <person name="Lee H.A."/>
            <person name="Seo E."/>
            <person name="Choi J."/>
            <person name="Cheong K."/>
            <person name="Kim K.T."/>
            <person name="Jung K."/>
            <person name="Lee G.W."/>
            <person name="Oh S.K."/>
            <person name="Bae C."/>
            <person name="Kim S.B."/>
            <person name="Lee H.Y."/>
            <person name="Kim S.Y."/>
            <person name="Kim M.S."/>
            <person name="Kang B.C."/>
            <person name="Jo Y.D."/>
            <person name="Yang H.B."/>
            <person name="Jeong H.J."/>
            <person name="Kang W.H."/>
            <person name="Kwon J.K."/>
            <person name="Shin C."/>
            <person name="Lim J.Y."/>
            <person name="Park J.H."/>
            <person name="Huh J.H."/>
            <person name="Kim J.S."/>
            <person name="Kim B.D."/>
            <person name="Cohen O."/>
            <person name="Paran I."/>
            <person name="Suh M.C."/>
            <person name="Lee S.B."/>
            <person name="Kim Y.K."/>
            <person name="Shin Y."/>
            <person name="Noh S.J."/>
            <person name="Park J."/>
            <person name="Seo Y.S."/>
            <person name="Kwon S.Y."/>
            <person name="Kim H.A."/>
            <person name="Park J.M."/>
            <person name="Kim H.J."/>
            <person name="Choi S.B."/>
            <person name="Bosland P.W."/>
            <person name="Reeves G."/>
            <person name="Jo S.H."/>
            <person name="Lee B.W."/>
            <person name="Cho H.T."/>
            <person name="Choi H.S."/>
            <person name="Lee M.S."/>
            <person name="Yu Y."/>
            <person name="Do Choi Y."/>
            <person name="Park B.S."/>
            <person name="van Deynze A."/>
            <person name="Ashrafi H."/>
            <person name="Hill T."/>
            <person name="Kim W.T."/>
            <person name="Pai H.S."/>
            <person name="Ahn H.K."/>
            <person name="Yeam I."/>
            <person name="Giovannoni J.J."/>
            <person name="Rose J.K."/>
            <person name="Sorensen I."/>
            <person name="Lee S.J."/>
            <person name="Kim R.W."/>
            <person name="Choi I.Y."/>
            <person name="Choi B.S."/>
            <person name="Lim J.S."/>
            <person name="Lee Y.H."/>
            <person name="Choi D."/>
        </authorList>
    </citation>
    <scope>NUCLEOTIDE SEQUENCE [LARGE SCALE GENOMIC DNA]</scope>
    <source>
        <strain evidence="9">cv. CM334</strain>
    </source>
</reference>
<comment type="subcellular location">
    <subcellularLocation>
        <location evidence="1">Membrane</location>
        <topology evidence="1">Single-pass membrane protein</topology>
    </subcellularLocation>
</comment>
<evidence type="ECO:0000313" key="8">
    <source>
        <dbReference type="EMBL" id="PHT93963.1"/>
    </source>
</evidence>
<feature type="transmembrane region" description="Helical" evidence="6">
    <location>
        <begin position="85"/>
        <end position="111"/>
    </location>
</feature>
<dbReference type="AlphaFoldDB" id="A0A1U8FB36"/>
<keyword evidence="3 6" id="KW-1133">Transmembrane helix</keyword>
<dbReference type="OMA" id="PNYSIER"/>
<dbReference type="OrthoDB" id="1849707at2759"/>
<gene>
    <name evidence="8" type="ORF">T459_01845</name>
</gene>
<proteinExistence type="predicted"/>
<dbReference type="Pfam" id="PF03168">
    <property type="entry name" value="LEA_2"/>
    <property type="match status" value="1"/>
</dbReference>
<feature type="domain" description="Late embryogenesis abundant protein LEA-2 subgroup" evidence="7">
    <location>
        <begin position="144"/>
        <end position="246"/>
    </location>
</feature>
<evidence type="ECO:0000259" key="7">
    <source>
        <dbReference type="Pfam" id="PF03168"/>
    </source>
</evidence>
<dbReference type="SMR" id="A0A1U8FB36"/>
<organism evidence="8 9">
    <name type="scientific">Capsicum annuum</name>
    <name type="common">Capsicum pepper</name>
    <dbReference type="NCBI Taxonomy" id="4072"/>
    <lineage>
        <taxon>Eukaryota</taxon>
        <taxon>Viridiplantae</taxon>
        <taxon>Streptophyta</taxon>
        <taxon>Embryophyta</taxon>
        <taxon>Tracheophyta</taxon>
        <taxon>Spermatophyta</taxon>
        <taxon>Magnoliopsida</taxon>
        <taxon>eudicotyledons</taxon>
        <taxon>Gunneridae</taxon>
        <taxon>Pentapetalae</taxon>
        <taxon>asterids</taxon>
        <taxon>lamiids</taxon>
        <taxon>Solanales</taxon>
        <taxon>Solanaceae</taxon>
        <taxon>Solanoideae</taxon>
        <taxon>Capsiceae</taxon>
        <taxon>Capsicum</taxon>
    </lineage>
</organism>
<evidence type="ECO:0000256" key="1">
    <source>
        <dbReference type="ARBA" id="ARBA00004167"/>
    </source>
</evidence>